<dbReference type="Proteomes" id="UP000028933">
    <property type="component" value="Chromosome"/>
</dbReference>
<dbReference type="PANTHER" id="PTHR43736:SF1">
    <property type="entry name" value="DIHYDRONEOPTERIN TRIPHOSPHATE DIPHOSPHATASE"/>
    <property type="match status" value="1"/>
</dbReference>
<dbReference type="EMBL" id="CP007547">
    <property type="protein sequence ID" value="AIL45716.1"/>
    <property type="molecule type" value="Genomic_DNA"/>
</dbReference>
<reference evidence="2" key="2">
    <citation type="journal article" date="2015" name="Genome Biol. Evol.">
        <title>Complete Genome Sequence and Transcriptomic Analysis of the Novel Pathogen Elizabethkingia anophelis in Response to Oxidative Stress.</title>
        <authorList>
            <person name="Li Y."/>
            <person name="Liu Y."/>
            <person name="Chew S.C."/>
            <person name="Tay M."/>
            <person name="Salido M.M."/>
            <person name="Teo J."/>
            <person name="Lauro F.M."/>
            <person name="Givskov M."/>
            <person name="Yang L."/>
        </authorList>
    </citation>
    <scope>NUCLEOTIDE SEQUENCE</scope>
    <source>
        <strain evidence="2">NUHP1</strain>
    </source>
</reference>
<evidence type="ECO:0000313" key="2">
    <source>
        <dbReference type="EMBL" id="AIL45716.1"/>
    </source>
</evidence>
<protein>
    <submittedName>
        <fullName evidence="2">Bis(5'-nucleosyl)-tetraphosphatase (Asymmetrical)</fullName>
    </submittedName>
</protein>
<evidence type="ECO:0000313" key="3">
    <source>
        <dbReference type="Proteomes" id="UP000028933"/>
    </source>
</evidence>
<dbReference type="AlphaFoldDB" id="A0A077EDS8"/>
<feature type="domain" description="Nudix hydrolase" evidence="1">
    <location>
        <begin position="66"/>
        <end position="195"/>
    </location>
</feature>
<dbReference type="SUPFAM" id="SSF55811">
    <property type="entry name" value="Nudix"/>
    <property type="match status" value="1"/>
</dbReference>
<dbReference type="InterPro" id="IPR015797">
    <property type="entry name" value="NUDIX_hydrolase-like_dom_sf"/>
</dbReference>
<dbReference type="KEGG" id="eao:BD94_1941"/>
<accession>A0A077EDS8</accession>
<dbReference type="HOGENOM" id="CLU_104636_0_0_10"/>
<dbReference type="CDD" id="cd03673">
    <property type="entry name" value="NUDIX_Ap6A_hydrolase"/>
    <property type="match status" value="1"/>
</dbReference>
<gene>
    <name evidence="2" type="ORF">BD94_1941</name>
</gene>
<dbReference type="PROSITE" id="PS51462">
    <property type="entry name" value="NUDIX"/>
    <property type="match status" value="1"/>
</dbReference>
<dbReference type="RefSeq" id="WP_024564405.1">
    <property type="nucleotide sequence ID" value="NZ_CP007547.1"/>
</dbReference>
<proteinExistence type="predicted"/>
<dbReference type="InterPro" id="IPR000086">
    <property type="entry name" value="NUDIX_hydrolase_dom"/>
</dbReference>
<dbReference type="Pfam" id="PF00293">
    <property type="entry name" value="NUDIX"/>
    <property type="match status" value="1"/>
</dbReference>
<dbReference type="eggNOG" id="COG1051">
    <property type="taxonomic scope" value="Bacteria"/>
</dbReference>
<sequence length="201" mass="23371">MYKVFINERKLSFTNAIQQIDKNLEFVDVNTFSIAIDLLENTSAPSVNIYAENVEEVWNTFSASFRNIEAAGGVVLNTKDEVLFIYRMSKWDLPKGKMEKGESRDLTALREVEEECSITDLSLEKFLSSTYHMYTERDGSKILKITHWYKMRHHGNQQPLPQEIEGITKAEWKPQNDIKTEVFPNTFQNIRLILDEALDLE</sequence>
<reference evidence="2" key="1">
    <citation type="journal article" date="2013" name="Lancet">
        <title>First case of E anophelis outbreak in an intensive-care unit.</title>
        <authorList>
            <person name="Teo J."/>
            <person name="Tan S.Y."/>
            <person name="Tay M."/>
            <person name="Ding Y."/>
            <person name="Kjelleberg S."/>
            <person name="Givskov M."/>
            <person name="Lin R.T."/>
            <person name="Yang L."/>
        </authorList>
    </citation>
    <scope>NUCLEOTIDE SEQUENCE [LARGE SCALE GENOMIC DNA]</scope>
    <source>
        <strain evidence="2">NUHP1</strain>
    </source>
</reference>
<dbReference type="STRING" id="1338011.BD94_1941"/>
<evidence type="ECO:0000259" key="1">
    <source>
        <dbReference type="PROSITE" id="PS51462"/>
    </source>
</evidence>
<organism evidence="2 3">
    <name type="scientific">Elizabethkingia anophelis NUHP1</name>
    <dbReference type="NCBI Taxonomy" id="1338011"/>
    <lineage>
        <taxon>Bacteria</taxon>
        <taxon>Pseudomonadati</taxon>
        <taxon>Bacteroidota</taxon>
        <taxon>Flavobacteriia</taxon>
        <taxon>Flavobacteriales</taxon>
        <taxon>Weeksellaceae</taxon>
        <taxon>Elizabethkingia</taxon>
    </lineage>
</organism>
<dbReference type="Gene3D" id="3.90.79.10">
    <property type="entry name" value="Nucleoside Triphosphate Pyrophosphohydrolase"/>
    <property type="match status" value="1"/>
</dbReference>
<dbReference type="PANTHER" id="PTHR43736">
    <property type="entry name" value="ADP-RIBOSE PYROPHOSPHATASE"/>
    <property type="match status" value="1"/>
</dbReference>
<name>A0A077EDS8_9FLAO</name>